<evidence type="ECO:0000313" key="2">
    <source>
        <dbReference type="Proteomes" id="UP000264120"/>
    </source>
</evidence>
<organism evidence="1 2">
    <name type="scientific">Komagataeibacter saccharivorans</name>
    <dbReference type="NCBI Taxonomy" id="265959"/>
    <lineage>
        <taxon>Bacteria</taxon>
        <taxon>Pseudomonadati</taxon>
        <taxon>Pseudomonadota</taxon>
        <taxon>Alphaproteobacteria</taxon>
        <taxon>Acetobacterales</taxon>
        <taxon>Acetobacteraceae</taxon>
        <taxon>Komagataeibacter</taxon>
    </lineage>
</organism>
<dbReference type="AlphaFoldDB" id="A0A347WAY4"/>
<dbReference type="RefSeq" id="WP_102325335.1">
    <property type="nucleotide sequence ID" value="NZ_CALCQY010000026.1"/>
</dbReference>
<dbReference type="EMBL" id="CP023036">
    <property type="protein sequence ID" value="AXY22027.1"/>
    <property type="molecule type" value="Genomic_DNA"/>
</dbReference>
<dbReference type="OrthoDB" id="7275387at2"/>
<protein>
    <submittedName>
        <fullName evidence="1">Uncharacterized protein</fullName>
    </submittedName>
</protein>
<gene>
    <name evidence="1" type="ORF">CD178_01243</name>
</gene>
<sequence length="71" mass="7892">MSQSHENPPPGAGRRGATPFEVWVRRSLHARFDMVCAESMPMEILTQFEMTSEALCPSARSPPCKPRGMDS</sequence>
<name>A0A347WAY4_9PROT</name>
<accession>A0A347WAY4</accession>
<proteinExistence type="predicted"/>
<keyword evidence="2" id="KW-1185">Reference proteome</keyword>
<evidence type="ECO:0000313" key="1">
    <source>
        <dbReference type="EMBL" id="AXY22027.1"/>
    </source>
</evidence>
<reference evidence="1 2" key="1">
    <citation type="submission" date="2017-08" db="EMBL/GenBank/DDBJ databases">
        <title>Complete genome sequence of Gluconacetobacter saccharivorans CV1 isolated from Fermented Vinegar.</title>
        <authorList>
            <person name="Kim S.-Y."/>
        </authorList>
    </citation>
    <scope>NUCLEOTIDE SEQUENCE [LARGE SCALE GENOMIC DNA]</scope>
    <source>
        <strain evidence="1 2">CV1</strain>
    </source>
</reference>
<dbReference type="KEGG" id="ksc:CD178_01243"/>
<dbReference type="GeneID" id="98313717"/>
<dbReference type="Proteomes" id="UP000264120">
    <property type="component" value="Chromosome"/>
</dbReference>